<dbReference type="GO" id="GO:0003723">
    <property type="term" value="F:RNA binding"/>
    <property type="evidence" value="ECO:0007669"/>
    <property type="project" value="InterPro"/>
</dbReference>
<feature type="domain" description="PABC" evidence="4">
    <location>
        <begin position="178"/>
        <end position="255"/>
    </location>
</feature>
<dbReference type="GO" id="GO:0005737">
    <property type="term" value="C:cytoplasm"/>
    <property type="evidence" value="ECO:0007669"/>
    <property type="project" value="TreeGrafter"/>
</dbReference>
<dbReference type="PANTHER" id="PTHR46276">
    <property type="entry name" value="E3 UBIQUITIN-PROTEIN LIGASE UBR5"/>
    <property type="match status" value="1"/>
</dbReference>
<dbReference type="GO" id="GO:0034450">
    <property type="term" value="F:ubiquitin-ubiquitin ligase activity"/>
    <property type="evidence" value="ECO:0007669"/>
    <property type="project" value="TreeGrafter"/>
</dbReference>
<gene>
    <name evidence="5" type="primary">HYD</name>
</gene>
<evidence type="ECO:0000256" key="2">
    <source>
        <dbReference type="PROSITE-ProRule" id="PRU00104"/>
    </source>
</evidence>
<dbReference type="EMBL" id="GAKP01013867">
    <property type="protein sequence ID" value="JAC45085.1"/>
    <property type="molecule type" value="Transcribed_RNA"/>
</dbReference>
<dbReference type="AlphaFoldDB" id="A0A034VTC9"/>
<evidence type="ECO:0000259" key="3">
    <source>
        <dbReference type="PROSITE" id="PS50237"/>
    </source>
</evidence>
<organism evidence="5">
    <name type="scientific">Bactrocera dorsalis</name>
    <name type="common">Oriental fruit fly</name>
    <name type="synonym">Dacus dorsalis</name>
    <dbReference type="NCBI Taxonomy" id="27457"/>
    <lineage>
        <taxon>Eukaryota</taxon>
        <taxon>Metazoa</taxon>
        <taxon>Ecdysozoa</taxon>
        <taxon>Arthropoda</taxon>
        <taxon>Hexapoda</taxon>
        <taxon>Insecta</taxon>
        <taxon>Pterygota</taxon>
        <taxon>Neoptera</taxon>
        <taxon>Endopterygota</taxon>
        <taxon>Diptera</taxon>
        <taxon>Brachycera</taxon>
        <taxon>Muscomorpha</taxon>
        <taxon>Tephritoidea</taxon>
        <taxon>Tephritidae</taxon>
        <taxon>Bactrocera</taxon>
        <taxon>Bactrocera</taxon>
    </lineage>
</organism>
<accession>A0A034VTC9</accession>
<dbReference type="FunFam" id="3.30.2410.10:FF:000008">
    <property type="entry name" value="Putative E3 ubiquitin-protein ligase UBR5"/>
    <property type="match status" value="1"/>
</dbReference>
<dbReference type="GO" id="GO:0000209">
    <property type="term" value="P:protein polyubiquitination"/>
    <property type="evidence" value="ECO:0007669"/>
    <property type="project" value="TreeGrafter"/>
</dbReference>
<dbReference type="PANTHER" id="PTHR46276:SF1">
    <property type="entry name" value="E3 UBIQUITIN-PROTEIN LIGASE UBR5"/>
    <property type="match status" value="1"/>
</dbReference>
<dbReference type="SMART" id="SM00119">
    <property type="entry name" value="HECTc"/>
    <property type="match status" value="1"/>
</dbReference>
<feature type="active site" description="Glycyl thioester intermediate" evidence="2">
    <location>
        <position position="550"/>
    </location>
</feature>
<dbReference type="Pfam" id="PF00658">
    <property type="entry name" value="MLLE"/>
    <property type="match status" value="1"/>
</dbReference>
<sequence>MDDVGMEHGSLLPELRGFPVKEIRFRRHMEKLRNGQQRDLILCKLERNRECLMIQTFKELNAQFGNQTRRVQTPLTFNRVKVTFKDEPGEGSGVARSFYTSIAEALLASAKLPNLETTHIGMNNKYGTPFSSILRNRGVSNRDPPSLQRRTAGNKIFWRTSRERKLLNYDARPYLPASNHSDGTTEPNDHLSVHLQQLGERLFPKIYSINATNASKITGMLLEIPTPQLLSILSSEDTLRQKVNEALDIITYKQKTEANNVSTQTQKKMIPVVLLEQCQIEDNEPLFYSPGKRGFYTPRQGYGSFERINAFRNIGRLIGLCLQQNELLPLFLQRHVLKFILGRKIKFYDLAFFDPTIYESFRQLILNAQLEDGDATILRMELFFVIDLMKEEGGGSVELLPGGREIQVTSSNLFEYLKRYTEYRLIKSQEKALEALRDGVFDVLPDSCMNSLTAEDLRLLLNGVGDINVSTLISYTTFNDESSEGSDKLLKFKRWFWSIVEKMGTSERQDLVYFWTGSPALPASEEGFQPLPSVTISPADDSHLPTANTCISRLYIPLYSSKTILRSKLLMAIKSKNFGFV</sequence>
<feature type="domain" description="HECT" evidence="3">
    <location>
        <begin position="298"/>
        <end position="581"/>
    </location>
</feature>
<dbReference type="Pfam" id="PF00632">
    <property type="entry name" value="HECT"/>
    <property type="match status" value="1"/>
</dbReference>
<dbReference type="Gene3D" id="3.30.2160.10">
    <property type="entry name" value="Hect, E3 ligase catalytic domain"/>
    <property type="match status" value="1"/>
</dbReference>
<name>A0A034VTC9_BACDO</name>
<evidence type="ECO:0000259" key="4">
    <source>
        <dbReference type="PROSITE" id="PS51309"/>
    </source>
</evidence>
<dbReference type="SUPFAM" id="SSF63570">
    <property type="entry name" value="PABC (PABP) domain"/>
    <property type="match status" value="1"/>
</dbReference>
<dbReference type="Gene3D" id="3.90.1750.10">
    <property type="entry name" value="Hect, E3 ligase catalytic domains"/>
    <property type="match status" value="1"/>
</dbReference>
<dbReference type="PROSITE" id="PS51309">
    <property type="entry name" value="PABC"/>
    <property type="match status" value="1"/>
</dbReference>
<reference evidence="5" key="1">
    <citation type="journal article" date="2014" name="BMC Genomics">
        <title>Characterizing the developmental transcriptome of the oriental fruit fly, Bactrocera dorsalis (Diptera: Tephritidae) through comparative genomic analysis with Drosophila melanogaster utilizing modENCODE datasets.</title>
        <authorList>
            <person name="Geib S.M."/>
            <person name="Calla B."/>
            <person name="Hall B."/>
            <person name="Hou S."/>
            <person name="Manoukis N.C."/>
        </authorList>
    </citation>
    <scope>NUCLEOTIDE SEQUENCE</scope>
    <source>
        <strain evidence="5">Punador</strain>
    </source>
</reference>
<evidence type="ECO:0000313" key="5">
    <source>
        <dbReference type="EMBL" id="JAC45085.1"/>
    </source>
</evidence>
<dbReference type="InterPro" id="IPR036053">
    <property type="entry name" value="PABP-dom"/>
</dbReference>
<proteinExistence type="predicted"/>
<keyword evidence="1 2" id="KW-0833">Ubl conjugation pathway</keyword>
<dbReference type="PROSITE" id="PS50237">
    <property type="entry name" value="HECT"/>
    <property type="match status" value="1"/>
</dbReference>
<dbReference type="Gene3D" id="3.30.2410.10">
    <property type="entry name" value="Hect, E3 ligase catalytic domain"/>
    <property type="match status" value="1"/>
</dbReference>
<dbReference type="GO" id="GO:0005634">
    <property type="term" value="C:nucleus"/>
    <property type="evidence" value="ECO:0007669"/>
    <property type="project" value="TreeGrafter"/>
</dbReference>
<protein>
    <submittedName>
        <fullName evidence="5">E3 ubiquitin-protein ligase hyd</fullName>
    </submittedName>
</protein>
<dbReference type="SUPFAM" id="SSF56204">
    <property type="entry name" value="Hect, E3 ligase catalytic domain"/>
    <property type="match status" value="1"/>
</dbReference>
<dbReference type="GO" id="GO:0090263">
    <property type="term" value="P:positive regulation of canonical Wnt signaling pathway"/>
    <property type="evidence" value="ECO:0007669"/>
    <property type="project" value="TreeGrafter"/>
</dbReference>
<dbReference type="InterPro" id="IPR000569">
    <property type="entry name" value="HECT_dom"/>
</dbReference>
<dbReference type="InterPro" id="IPR035983">
    <property type="entry name" value="Hect_E3_ubiquitin_ligase"/>
</dbReference>
<dbReference type="OrthoDB" id="298098at2759"/>
<dbReference type="SMART" id="SM00517">
    <property type="entry name" value="PolyA"/>
    <property type="match status" value="1"/>
</dbReference>
<evidence type="ECO:0000256" key="1">
    <source>
        <dbReference type="ARBA" id="ARBA00022786"/>
    </source>
</evidence>
<dbReference type="Gene3D" id="1.10.1900.10">
    <property type="entry name" value="c-terminal domain of poly(a) binding protein"/>
    <property type="match status" value="1"/>
</dbReference>
<dbReference type="InterPro" id="IPR002004">
    <property type="entry name" value="PABP_HYD_C"/>
</dbReference>